<feature type="region of interest" description="Disordered" evidence="1">
    <location>
        <begin position="269"/>
        <end position="292"/>
    </location>
</feature>
<dbReference type="Gene3D" id="3.40.50.150">
    <property type="entry name" value="Vaccinia Virus protein VP39"/>
    <property type="match status" value="1"/>
</dbReference>
<dbReference type="InterPro" id="IPR013216">
    <property type="entry name" value="Methyltransf_11"/>
</dbReference>
<dbReference type="Pfam" id="PF08241">
    <property type="entry name" value="Methyltransf_11"/>
    <property type="match status" value="1"/>
</dbReference>
<evidence type="ECO:0000259" key="2">
    <source>
        <dbReference type="Pfam" id="PF08241"/>
    </source>
</evidence>
<evidence type="ECO:0000313" key="4">
    <source>
        <dbReference type="Proteomes" id="UP000275772"/>
    </source>
</evidence>
<accession>A0A383UZZ6</accession>
<feature type="compositionally biased region" description="Polar residues" evidence="1">
    <location>
        <begin position="137"/>
        <end position="152"/>
    </location>
</feature>
<feature type="region of interest" description="Disordered" evidence="1">
    <location>
        <begin position="227"/>
        <end position="247"/>
    </location>
</feature>
<feature type="region of interest" description="Disordered" evidence="1">
    <location>
        <begin position="120"/>
        <end position="181"/>
    </location>
</feature>
<organism evidence="3 4">
    <name type="scientific">Blumeria hordei</name>
    <name type="common">Barley powdery mildew</name>
    <name type="synonym">Blumeria graminis f. sp. hordei</name>
    <dbReference type="NCBI Taxonomy" id="2867405"/>
    <lineage>
        <taxon>Eukaryota</taxon>
        <taxon>Fungi</taxon>
        <taxon>Dikarya</taxon>
        <taxon>Ascomycota</taxon>
        <taxon>Pezizomycotina</taxon>
        <taxon>Leotiomycetes</taxon>
        <taxon>Erysiphales</taxon>
        <taxon>Erysiphaceae</taxon>
        <taxon>Blumeria</taxon>
    </lineage>
</organism>
<dbReference type="InterPro" id="IPR029063">
    <property type="entry name" value="SAM-dependent_MTases_sf"/>
</dbReference>
<dbReference type="Proteomes" id="UP000275772">
    <property type="component" value="Unassembled WGS sequence"/>
</dbReference>
<feature type="domain" description="Methyltransferase type 11" evidence="2">
    <location>
        <begin position="665"/>
        <end position="747"/>
    </location>
</feature>
<gene>
    <name evidence="3" type="ORF">BLGHR1_15749</name>
</gene>
<dbReference type="AlphaFoldDB" id="A0A383UZZ6"/>
<dbReference type="VEuPathDB" id="FungiDB:BLGHR1_15749"/>
<evidence type="ECO:0000256" key="1">
    <source>
        <dbReference type="SAM" id="MobiDB-lite"/>
    </source>
</evidence>
<proteinExistence type="predicted"/>
<feature type="compositionally biased region" description="Basic residues" evidence="1">
    <location>
        <begin position="125"/>
        <end position="136"/>
    </location>
</feature>
<feature type="compositionally biased region" description="Polar residues" evidence="1">
    <location>
        <begin position="227"/>
        <end position="241"/>
    </location>
</feature>
<reference evidence="3 4" key="1">
    <citation type="submission" date="2017-11" db="EMBL/GenBank/DDBJ databases">
        <authorList>
            <person name="Kracher B."/>
        </authorList>
    </citation>
    <scope>NUCLEOTIDE SEQUENCE [LARGE SCALE GENOMIC DNA]</scope>
    <source>
        <strain evidence="3 4">RACE1</strain>
    </source>
</reference>
<sequence>MSGGLYILPATTFERRYRSPSASRHRRRLNTIVEDEELTPYLVNIAHVDDLTPKTIDAPYSLHTSSLNQDNDFLSEKISPFLESLNAANIGLPNPSEPWLGTGLTVDNLKFEDLYDVSSDEEIRRKRRRPTHKKHTYNPQKPSLSLTNSGSRATRPKLPALITSSDDDHQRPEFAGYMKRSPQVLSKTKSMIQMSPKFFSYQQTYNVPSCSTPPSLDGSQASEQLTRFSTPTTPNSDSSQSDGEKWDHGVQLHPAALATLQSFSATDQVYKRTQTQQPSPILEAPKSPESSRLSTSSMMAALRRDQILQSSEQWASLDMCMQLNTPSSPVDLCLESLSSIKYSLQIESPSSAIAERFYKSPWILNPAYNISGAQENFPHIANADINNHEVKISELGQVRFDELQDLIAPNNINKLEKINHTDISILEEKSEHGVTEIDRTSMWVASQCSLISNESSPITREKEPLGSTCLTASTVLKEEEPEADFLSGSPITQVSRPLAKSDPLESIHYNTFRNLYSRAREMDIFVHRKPRFEAIQSQRVSFPTRHCAQILGKYEFNIESKGNKYRISSNVARSDESFHDEEEDWITREKQRVFEQILPATWNLMAIKFLNGGRFLAEPISQHLACRLSMRLKYDGLFERAHILDLGGQAICDWAWICAAEYSEARVYTITTQTLHHFANTHIRGPPNHRYFAVDRLVRLPFQDNHFDLISARDIHTILKFRAKGDENEWEACLKECMRVLKPGGYLEFNIMDSNIVNGGPLGCAKSLEFGHNLEVFGYDPQPTKKWLQRLEHAGFSEIKRGWLFLPMGPQRDSAGVLGKSGVEVTHSGSTQDIASISGLVGAWAWEKWLLRYKLQTNCVDGNFAGVQDIIQEGSKYGAGWWSIQGWARKPMDRV</sequence>
<dbReference type="SUPFAM" id="SSF53335">
    <property type="entry name" value="S-adenosyl-L-methionine-dependent methyltransferases"/>
    <property type="match status" value="1"/>
</dbReference>
<feature type="compositionally biased region" description="Polar residues" evidence="1">
    <location>
        <begin position="269"/>
        <end position="279"/>
    </location>
</feature>
<name>A0A383UZZ6_BLUHO</name>
<dbReference type="EMBL" id="UNSH01000070">
    <property type="protein sequence ID" value="SZF04950.1"/>
    <property type="molecule type" value="Genomic_DNA"/>
</dbReference>
<protein>
    <recommendedName>
        <fullName evidence="2">Methyltransferase type 11 domain-containing protein</fullName>
    </recommendedName>
</protein>
<dbReference type="GO" id="GO:0008757">
    <property type="term" value="F:S-adenosylmethionine-dependent methyltransferase activity"/>
    <property type="evidence" value="ECO:0007669"/>
    <property type="project" value="InterPro"/>
</dbReference>
<evidence type="ECO:0000313" key="3">
    <source>
        <dbReference type="EMBL" id="SZF04950.1"/>
    </source>
</evidence>